<protein>
    <submittedName>
        <fullName evidence="2">Uncharacterized protein</fullName>
    </submittedName>
</protein>
<feature type="compositionally biased region" description="Pro residues" evidence="1">
    <location>
        <begin position="35"/>
        <end position="49"/>
    </location>
</feature>
<name>A0A317SEX6_9PEZI</name>
<feature type="compositionally biased region" description="Low complexity" evidence="1">
    <location>
        <begin position="74"/>
        <end position="86"/>
    </location>
</feature>
<dbReference type="AlphaFoldDB" id="A0A317SEX6"/>
<accession>A0A317SEX6</accession>
<evidence type="ECO:0000313" key="3">
    <source>
        <dbReference type="Proteomes" id="UP000246991"/>
    </source>
</evidence>
<keyword evidence="3" id="KW-1185">Reference proteome</keyword>
<evidence type="ECO:0000313" key="2">
    <source>
        <dbReference type="EMBL" id="PWW72748.1"/>
    </source>
</evidence>
<gene>
    <name evidence="2" type="ORF">C7212DRAFT_334601</name>
</gene>
<comment type="caution">
    <text evidence="2">The sequence shown here is derived from an EMBL/GenBank/DDBJ whole genome shotgun (WGS) entry which is preliminary data.</text>
</comment>
<evidence type="ECO:0000256" key="1">
    <source>
        <dbReference type="SAM" id="MobiDB-lite"/>
    </source>
</evidence>
<dbReference type="Proteomes" id="UP000246991">
    <property type="component" value="Unassembled WGS sequence"/>
</dbReference>
<feature type="compositionally biased region" description="Low complexity" evidence="1">
    <location>
        <begin position="110"/>
        <end position="137"/>
    </location>
</feature>
<organism evidence="2 3">
    <name type="scientific">Tuber magnatum</name>
    <name type="common">white Piedmont truffle</name>
    <dbReference type="NCBI Taxonomy" id="42249"/>
    <lineage>
        <taxon>Eukaryota</taxon>
        <taxon>Fungi</taxon>
        <taxon>Dikarya</taxon>
        <taxon>Ascomycota</taxon>
        <taxon>Pezizomycotina</taxon>
        <taxon>Pezizomycetes</taxon>
        <taxon>Pezizales</taxon>
        <taxon>Tuberaceae</taxon>
        <taxon>Tuber</taxon>
    </lineage>
</organism>
<sequence>MPTAPYNTISLPAYYRQSRNGLFNKPTIQYHDHYLPPPTTTTTPPPPTLQPTTKMTVSRLHSPEKPYLNGSGYPPSTTTSISPHPSTQDDPRQKYARILYEHTRRQMDIAAHSAHPDPTSSSPSASASSGSQASISSREGHNPATVS</sequence>
<feature type="compositionally biased region" description="Basic and acidic residues" evidence="1">
    <location>
        <begin position="87"/>
        <end position="107"/>
    </location>
</feature>
<proteinExistence type="predicted"/>
<dbReference type="OrthoDB" id="5363077at2759"/>
<feature type="region of interest" description="Disordered" evidence="1">
    <location>
        <begin position="34"/>
        <end position="147"/>
    </location>
</feature>
<reference evidence="2 3" key="1">
    <citation type="submission" date="2018-03" db="EMBL/GenBank/DDBJ databases">
        <title>Genomes of Pezizomycetes fungi and the evolution of truffles.</title>
        <authorList>
            <person name="Murat C."/>
            <person name="Payen T."/>
            <person name="Noel B."/>
            <person name="Kuo A."/>
            <person name="Martin F.M."/>
        </authorList>
    </citation>
    <scope>NUCLEOTIDE SEQUENCE [LARGE SCALE GENOMIC DNA]</scope>
    <source>
        <strain evidence="2">091103-1</strain>
    </source>
</reference>
<dbReference type="EMBL" id="PYWC01000094">
    <property type="protein sequence ID" value="PWW72748.1"/>
    <property type="molecule type" value="Genomic_DNA"/>
</dbReference>